<dbReference type="GO" id="GO:0005886">
    <property type="term" value="C:plasma membrane"/>
    <property type="evidence" value="ECO:0007669"/>
    <property type="project" value="UniProtKB-SubCell"/>
</dbReference>
<evidence type="ECO:0000256" key="8">
    <source>
        <dbReference type="SAM" id="Phobius"/>
    </source>
</evidence>
<feature type="transmembrane region" description="Helical" evidence="8">
    <location>
        <begin position="448"/>
        <end position="468"/>
    </location>
</feature>
<evidence type="ECO:0000256" key="2">
    <source>
        <dbReference type="ARBA" id="ARBA00010942"/>
    </source>
</evidence>
<feature type="transmembrane region" description="Helical" evidence="8">
    <location>
        <begin position="396"/>
        <end position="415"/>
    </location>
</feature>
<dbReference type="Gene3D" id="1.20.1640.10">
    <property type="entry name" value="Multidrug efflux transporter AcrB transmembrane domain"/>
    <property type="match status" value="2"/>
</dbReference>
<dbReference type="InterPro" id="IPR027463">
    <property type="entry name" value="AcrB_DN_DC_subdom"/>
</dbReference>
<feature type="transmembrane region" description="Helical" evidence="8">
    <location>
        <begin position="978"/>
        <end position="994"/>
    </location>
</feature>
<dbReference type="RefSeq" id="WP_012390065.1">
    <property type="nucleotide sequence ID" value="NC_010602.1"/>
</dbReference>
<dbReference type="SUPFAM" id="SSF82866">
    <property type="entry name" value="Multidrug efflux transporter AcrB transmembrane domain"/>
    <property type="match status" value="2"/>
</dbReference>
<feature type="transmembrane region" description="Helical" evidence="8">
    <location>
        <begin position="12"/>
        <end position="32"/>
    </location>
</feature>
<evidence type="ECO:0000256" key="5">
    <source>
        <dbReference type="ARBA" id="ARBA00022692"/>
    </source>
</evidence>
<dbReference type="Pfam" id="PF00873">
    <property type="entry name" value="ACR_tran"/>
    <property type="match status" value="1"/>
</dbReference>
<dbReference type="SUPFAM" id="SSF82714">
    <property type="entry name" value="Multidrug efflux transporter AcrB TolC docking domain, DN and DC subdomains"/>
    <property type="match status" value="2"/>
</dbReference>
<evidence type="ECO:0000256" key="6">
    <source>
        <dbReference type="ARBA" id="ARBA00022989"/>
    </source>
</evidence>
<keyword evidence="10" id="KW-1185">Reference proteome</keyword>
<dbReference type="EMBL" id="CP000786">
    <property type="protein sequence ID" value="ABZ99207.1"/>
    <property type="molecule type" value="Genomic_DNA"/>
</dbReference>
<feature type="transmembrane region" description="Helical" evidence="8">
    <location>
        <begin position="903"/>
        <end position="921"/>
    </location>
</feature>
<keyword evidence="5 8" id="KW-0812">Transmembrane</keyword>
<dbReference type="Proteomes" id="UP000001847">
    <property type="component" value="Chromosome I"/>
</dbReference>
<reference evidence="9 10" key="1">
    <citation type="journal article" date="2008" name="PLoS ONE">
        <title>Genome sequence of the saprophyte Leptospira biflexa provides insights into the evolution of Leptospira and the pathogenesis of leptospirosis.</title>
        <authorList>
            <person name="Picardeau M."/>
            <person name="Bulach D.M."/>
            <person name="Bouchier C."/>
            <person name="Zuerner R.L."/>
            <person name="Zidane N."/>
            <person name="Wilson P.J."/>
            <person name="Creno S."/>
            <person name="Kuczek E.S."/>
            <person name="Bommezzadri S."/>
            <person name="Davis J.C."/>
            <person name="McGrath A."/>
            <person name="Johnson M.J."/>
            <person name="Boursaux-Eude C."/>
            <person name="Seemann T."/>
            <person name="Rouy Z."/>
            <person name="Coppel R.L."/>
            <person name="Rood J.I."/>
            <person name="Lajus A."/>
            <person name="Davies J.K."/>
            <person name="Medigue C."/>
            <person name="Adler B."/>
        </authorList>
    </citation>
    <scope>NUCLEOTIDE SEQUENCE [LARGE SCALE GENOMIC DNA]</scope>
    <source>
        <strain evidence="10">Patoc 1 / ATCC 23582 / Paris</strain>
    </source>
</reference>
<keyword evidence="3" id="KW-0813">Transport</keyword>
<dbReference type="KEGG" id="lbi:LEPBI_I3142"/>
<organism evidence="9 10">
    <name type="scientific">Leptospira biflexa serovar Patoc (strain Patoc 1 / ATCC 23582 / Paris)</name>
    <dbReference type="NCBI Taxonomy" id="456481"/>
    <lineage>
        <taxon>Bacteria</taxon>
        <taxon>Pseudomonadati</taxon>
        <taxon>Spirochaetota</taxon>
        <taxon>Spirochaetia</taxon>
        <taxon>Leptospirales</taxon>
        <taxon>Leptospiraceae</taxon>
        <taxon>Leptospira</taxon>
    </lineage>
</organism>
<dbReference type="InterPro" id="IPR001036">
    <property type="entry name" value="Acrflvin-R"/>
</dbReference>
<feature type="transmembrane region" description="Helical" evidence="8">
    <location>
        <begin position="480"/>
        <end position="503"/>
    </location>
</feature>
<keyword evidence="6 8" id="KW-1133">Transmembrane helix</keyword>
<dbReference type="PANTHER" id="PTHR32063">
    <property type="match status" value="1"/>
</dbReference>
<dbReference type="NCBIfam" id="TIGR00914">
    <property type="entry name" value="2A0601"/>
    <property type="match status" value="1"/>
</dbReference>
<dbReference type="PANTHER" id="PTHR32063:SF24">
    <property type="entry name" value="CATION EFFLUX SYSTEM (ACRB_ACRD_ACRF FAMILY)"/>
    <property type="match status" value="1"/>
</dbReference>
<feature type="transmembrane region" description="Helical" evidence="8">
    <location>
        <begin position="877"/>
        <end position="896"/>
    </location>
</feature>
<feature type="transmembrane region" description="Helical" evidence="8">
    <location>
        <begin position="536"/>
        <end position="555"/>
    </location>
</feature>
<comment type="similarity">
    <text evidence="2">Belongs to the resistance-nodulation-cell division (RND) (TC 2.A.6) family.</text>
</comment>
<dbReference type="InterPro" id="IPR004763">
    <property type="entry name" value="CusA-like"/>
</dbReference>
<feature type="transmembrane region" description="Helical" evidence="8">
    <location>
        <begin position="344"/>
        <end position="363"/>
    </location>
</feature>
<protein>
    <submittedName>
        <fullName evidence="9">Putative cation efflux system protein putative membrane protein</fullName>
    </submittedName>
</protein>
<dbReference type="STRING" id="456481.LEPBI_I3142"/>
<name>B0SQ55_LEPBP</name>
<dbReference type="GO" id="GO:0008324">
    <property type="term" value="F:monoatomic cation transmembrane transporter activity"/>
    <property type="evidence" value="ECO:0007669"/>
    <property type="project" value="InterPro"/>
</dbReference>
<evidence type="ECO:0000256" key="1">
    <source>
        <dbReference type="ARBA" id="ARBA00004651"/>
    </source>
</evidence>
<keyword evidence="4" id="KW-1003">Cell membrane</keyword>
<feature type="transmembrane region" description="Helical" evidence="8">
    <location>
        <begin position="927"/>
        <end position="948"/>
    </location>
</feature>
<sequence>MLSNIIDTALKNRLWIFLFTVGLFLFGIISIFKVSLDALPDISNVIVEVNTKSGSLDPEQVEKTITFFVETELAGIPGVKDIRSLSKFGLSNVVLTFEDGTEIYKARQIVLERLQNVKDKLPDGVTPELTPITTGLGEICMYSVEAKPGSMLEKKSETERLLYLRTVQDLMIRTQIRTNVKNIAEVDTIGGYYREIHIDLIPNKLRTHGISIGEVTKALESVGENFGGGYIEKNDEMIIVRSLGSAIVLENLKYLPIRQIGTGAIIRVNDIAFVREHGMQRVGSATHNGNEIVLGTVMMLMGANSRETVQELKSFFDVIQIPDDVVINVLNERSFLVNATITTISKNLVEGALLVILVLFLVLGNFRASIYVAFVIPLSMLFAAIGMYLFNISANLMSLGAIDFGLLVDAAIVMIENTLAKKEELKDQIIQNPIEFVLESSREILKPVTYGIFIVMFVYIPILTLEGVEGKMFRPMAEAVLLALGGSYVVTLLLIPIFSLSLLKIPNKEKKTGGIKEKINKFYIPILLFGFRNRRIALGISILIFTIATLLFFRMGSDFIPQLKEGDIMITLVRESNISLAKSTELQKKVELILKEFPEINYVFSRTGTTEVANDPMGIYMSDTFVILKKEGILELVKSKNWIPFYMRIKERLEAEFPNDEITIGQPVETRFNELLEGSRADITFRIYGDNLDELIDLQEDAEEILKSIPGANEIELDPISALRKSKVLDIKPNYDKIILYGISLENFNSTFAASMSGITVGSFYEKDLKFPIVVRLSEEFRNSNSSIKSIPIGTPDLGSVQLGDVASLQESEKVMTISRNNGKRYAAISINLGDRDIDSFVKEAKEKISNSLKIPKGYFVFWGGQFKNLEKARLKLAVVVPFTLLIIFLLLLKSFNSVKQAILVYLSIPFAITGGVFALLVRDMNFSISAAIGFIALSGIAILNGVVKVNNINYLRESGLTVTEAVRVAAVSRLRPVLMTALVASFGFIPMAIGEGLGSEVQKPLATVVIGGLISSTILTLFLLPVFYEWIESEKEIKIEVNES</sequence>
<feature type="transmembrane region" description="Helical" evidence="8">
    <location>
        <begin position="1006"/>
        <end position="1029"/>
    </location>
</feature>
<dbReference type="OrthoDB" id="3306666at2"/>
<gene>
    <name evidence="9" type="ordered locus">LEPBI_I3142</name>
</gene>
<dbReference type="PRINTS" id="PR00702">
    <property type="entry name" value="ACRIFLAVINRP"/>
</dbReference>
<evidence type="ECO:0000256" key="4">
    <source>
        <dbReference type="ARBA" id="ARBA00022475"/>
    </source>
</evidence>
<comment type="subcellular location">
    <subcellularLocation>
        <location evidence="1">Cell membrane</location>
        <topology evidence="1">Multi-pass membrane protein</topology>
    </subcellularLocation>
</comment>
<dbReference type="GO" id="GO:0042910">
    <property type="term" value="F:xenobiotic transmembrane transporter activity"/>
    <property type="evidence" value="ECO:0007669"/>
    <property type="project" value="TreeGrafter"/>
</dbReference>
<dbReference type="BioCyc" id="LBIF456481:LEPBI_RS15385-MONOMER"/>
<evidence type="ECO:0000256" key="3">
    <source>
        <dbReference type="ARBA" id="ARBA00022448"/>
    </source>
</evidence>
<dbReference type="Gene3D" id="3.30.70.1430">
    <property type="entry name" value="Multidrug efflux transporter AcrB pore domain"/>
    <property type="match status" value="2"/>
</dbReference>
<dbReference type="SUPFAM" id="SSF82693">
    <property type="entry name" value="Multidrug efflux transporter AcrB pore domain, PN1, PN2, PC1 and PC2 subdomains"/>
    <property type="match status" value="2"/>
</dbReference>
<dbReference type="Gene3D" id="3.30.70.1320">
    <property type="entry name" value="Multidrug efflux transporter AcrB pore domain like"/>
    <property type="match status" value="1"/>
</dbReference>
<evidence type="ECO:0000313" key="10">
    <source>
        <dbReference type="Proteomes" id="UP000001847"/>
    </source>
</evidence>
<dbReference type="AlphaFoldDB" id="B0SQ55"/>
<dbReference type="Gene3D" id="3.30.2090.10">
    <property type="entry name" value="Multidrug efflux transporter AcrB TolC docking domain, DN and DC subdomains"/>
    <property type="match status" value="2"/>
</dbReference>
<keyword evidence="7 8" id="KW-0472">Membrane</keyword>
<evidence type="ECO:0000256" key="7">
    <source>
        <dbReference type="ARBA" id="ARBA00023136"/>
    </source>
</evidence>
<accession>B0SQ55</accession>
<dbReference type="Gene3D" id="3.30.70.1440">
    <property type="entry name" value="Multidrug efflux transporter AcrB pore domain"/>
    <property type="match status" value="1"/>
</dbReference>
<dbReference type="HOGENOM" id="CLU_002755_1_2_12"/>
<evidence type="ECO:0000313" key="9">
    <source>
        <dbReference type="EMBL" id="ABZ99207.1"/>
    </source>
</evidence>
<feature type="transmembrane region" description="Helical" evidence="8">
    <location>
        <begin position="370"/>
        <end position="390"/>
    </location>
</feature>
<proteinExistence type="inferred from homology"/>